<keyword evidence="1" id="KW-0808">Transferase</keyword>
<evidence type="ECO:0000313" key="1">
    <source>
        <dbReference type="EMBL" id="MEJ8475180.1"/>
    </source>
</evidence>
<organism evidence="1 2">
    <name type="scientific">Roseibium algae</name>
    <dbReference type="NCBI Taxonomy" id="3123038"/>
    <lineage>
        <taxon>Bacteria</taxon>
        <taxon>Pseudomonadati</taxon>
        <taxon>Pseudomonadota</taxon>
        <taxon>Alphaproteobacteria</taxon>
        <taxon>Hyphomicrobiales</taxon>
        <taxon>Stappiaceae</taxon>
        <taxon>Roseibium</taxon>
    </lineage>
</organism>
<sequence length="135" mass="15663">MRLLFLVFLFPFLFILEDTVEARIYCPLPEHGIWVNDSAAAKELSRLEIETKCVDDRLHARIRAFTKCYPRDCKWGWTKAKQRDGGGLTVMLIGFLGSKRVDVRGFDDRLDAYMTDISHDPAHPDKVKSYTLKRK</sequence>
<name>A0ABU8TLZ0_9HYPH</name>
<comment type="caution">
    <text evidence="1">The sequence shown here is derived from an EMBL/GenBank/DDBJ whole genome shotgun (WGS) entry which is preliminary data.</text>
</comment>
<evidence type="ECO:0000313" key="2">
    <source>
        <dbReference type="Proteomes" id="UP001385499"/>
    </source>
</evidence>
<keyword evidence="1" id="KW-0723">Serine/threonine-protein kinase</keyword>
<accession>A0ABU8TLZ0</accession>
<keyword evidence="1" id="KW-0418">Kinase</keyword>
<keyword evidence="2" id="KW-1185">Reference proteome</keyword>
<reference evidence="1 2" key="1">
    <citation type="submission" date="2024-02" db="EMBL/GenBank/DDBJ databases">
        <title>Roseibium algae sp. nov., isolated from marine alga (Grateloupia sp.), showing potential in myo-inositol conversion.</title>
        <authorList>
            <person name="Wang Y."/>
        </authorList>
    </citation>
    <scope>NUCLEOTIDE SEQUENCE [LARGE SCALE GENOMIC DNA]</scope>
    <source>
        <strain evidence="1 2">H3510</strain>
    </source>
</reference>
<proteinExistence type="predicted"/>
<dbReference type="Proteomes" id="UP001385499">
    <property type="component" value="Unassembled WGS sequence"/>
</dbReference>
<gene>
    <name evidence="1" type="ORF">V6575_13885</name>
</gene>
<dbReference type="RefSeq" id="WP_340275111.1">
    <property type="nucleotide sequence ID" value="NZ_JBAKIA010000009.1"/>
</dbReference>
<dbReference type="EMBL" id="JBAKIA010000009">
    <property type="protein sequence ID" value="MEJ8475180.1"/>
    <property type="molecule type" value="Genomic_DNA"/>
</dbReference>
<dbReference type="GO" id="GO:0004674">
    <property type="term" value="F:protein serine/threonine kinase activity"/>
    <property type="evidence" value="ECO:0007669"/>
    <property type="project" value="UniProtKB-KW"/>
</dbReference>
<protein>
    <submittedName>
        <fullName evidence="1">Serine/threonine protein kinase</fullName>
    </submittedName>
</protein>